<dbReference type="PROSITE" id="PS50943">
    <property type="entry name" value="HTH_CROC1"/>
    <property type="match status" value="1"/>
</dbReference>
<dbReference type="EMBL" id="PXYT01000095">
    <property type="protein sequence ID" value="PSR23309.1"/>
    <property type="molecule type" value="Genomic_DNA"/>
</dbReference>
<feature type="transmembrane region" description="Helical" evidence="1">
    <location>
        <begin position="184"/>
        <end position="207"/>
    </location>
</feature>
<evidence type="ECO:0000256" key="1">
    <source>
        <dbReference type="SAM" id="Phobius"/>
    </source>
</evidence>
<keyword evidence="1" id="KW-0472">Membrane</keyword>
<dbReference type="CDD" id="cd00093">
    <property type="entry name" value="HTH_XRE"/>
    <property type="match status" value="1"/>
</dbReference>
<dbReference type="AlphaFoldDB" id="A0A2T2WM42"/>
<feature type="domain" description="HTH cro/C1-type" evidence="2">
    <location>
        <begin position="30"/>
        <end position="84"/>
    </location>
</feature>
<comment type="caution">
    <text evidence="3">The sequence shown here is derived from an EMBL/GenBank/DDBJ whole genome shotgun (WGS) entry which is preliminary data.</text>
</comment>
<dbReference type="Gene3D" id="1.10.260.40">
    <property type="entry name" value="lambda repressor-like DNA-binding domains"/>
    <property type="match status" value="1"/>
</dbReference>
<dbReference type="InterPro" id="IPR010982">
    <property type="entry name" value="Lambda_DNA-bd_dom_sf"/>
</dbReference>
<accession>A0A2T2WM42</accession>
<protein>
    <recommendedName>
        <fullName evidence="2">HTH cro/C1-type domain-containing protein</fullName>
    </recommendedName>
</protein>
<keyword evidence="1" id="KW-0812">Transmembrane</keyword>
<gene>
    <name evidence="3" type="ORF">C7B43_20160</name>
</gene>
<sequence length="306" mass="34556">MVLLSHEENFFLKERRHIMKHTGPGFGDYLRENRTQRELTIRRLAELAQLPPGTISPIESRQYSRPARPVIRSLSIALEVPVLVPVIAAGYAEKDVMDVMLDHVWDGLSRLTPSLRYDWWSRIGGQYLSLLRDESHTSVDVAAARWSALWSPPLSSEEWSQMESTGQLPSNLSPVSFLSRVPGAWLWFFAVAAAGNYSGDVIGLAFVMGRLSQKTCASWSAENDYRQLIAAFRTARQQYAAEQDLVRAFRAAVQELNWTVLKPDSPTKNDQEMTDDESSLLLHYRLLSAGQKAAVLRIVRDLGQQK</sequence>
<evidence type="ECO:0000313" key="3">
    <source>
        <dbReference type="EMBL" id="PSR23309.1"/>
    </source>
</evidence>
<reference evidence="3 4" key="1">
    <citation type="journal article" date="2014" name="BMC Genomics">
        <title>Comparison of environmental and isolate Sulfobacillus genomes reveals diverse carbon, sulfur, nitrogen, and hydrogen metabolisms.</title>
        <authorList>
            <person name="Justice N.B."/>
            <person name="Norman A."/>
            <person name="Brown C.T."/>
            <person name="Singh A."/>
            <person name="Thomas B.C."/>
            <person name="Banfield J.F."/>
        </authorList>
    </citation>
    <scope>NUCLEOTIDE SEQUENCE [LARGE SCALE GENOMIC DNA]</scope>
    <source>
        <strain evidence="3">AMDSBA1</strain>
    </source>
</reference>
<proteinExistence type="predicted"/>
<dbReference type="InterPro" id="IPR001387">
    <property type="entry name" value="Cro/C1-type_HTH"/>
</dbReference>
<name>A0A2T2WM42_9FIRM</name>
<evidence type="ECO:0000313" key="4">
    <source>
        <dbReference type="Proteomes" id="UP000242699"/>
    </source>
</evidence>
<organism evidence="3 4">
    <name type="scientific">Sulfobacillus benefaciens</name>
    <dbReference type="NCBI Taxonomy" id="453960"/>
    <lineage>
        <taxon>Bacteria</taxon>
        <taxon>Bacillati</taxon>
        <taxon>Bacillota</taxon>
        <taxon>Clostridia</taxon>
        <taxon>Eubacteriales</taxon>
        <taxon>Clostridiales Family XVII. Incertae Sedis</taxon>
        <taxon>Sulfobacillus</taxon>
    </lineage>
</organism>
<dbReference type="SMART" id="SM00530">
    <property type="entry name" value="HTH_XRE"/>
    <property type="match status" value="1"/>
</dbReference>
<dbReference type="Pfam" id="PF13560">
    <property type="entry name" value="HTH_31"/>
    <property type="match status" value="1"/>
</dbReference>
<dbReference type="SUPFAM" id="SSF47413">
    <property type="entry name" value="lambda repressor-like DNA-binding domains"/>
    <property type="match status" value="1"/>
</dbReference>
<feature type="transmembrane region" description="Helical" evidence="1">
    <location>
        <begin position="70"/>
        <end position="92"/>
    </location>
</feature>
<dbReference type="Proteomes" id="UP000242699">
    <property type="component" value="Unassembled WGS sequence"/>
</dbReference>
<keyword evidence="1" id="KW-1133">Transmembrane helix</keyword>
<evidence type="ECO:0000259" key="2">
    <source>
        <dbReference type="PROSITE" id="PS50943"/>
    </source>
</evidence>
<dbReference type="GO" id="GO:0003677">
    <property type="term" value="F:DNA binding"/>
    <property type="evidence" value="ECO:0007669"/>
    <property type="project" value="InterPro"/>
</dbReference>